<evidence type="ECO:0000313" key="2">
    <source>
        <dbReference type="Proteomes" id="UP001153331"/>
    </source>
</evidence>
<protein>
    <submittedName>
        <fullName evidence="1">Uncharacterized protein</fullName>
    </submittedName>
</protein>
<dbReference type="Proteomes" id="UP001153331">
    <property type="component" value="Unassembled WGS sequence"/>
</dbReference>
<name>A0ACC2IQQ2_9PLEO</name>
<sequence>MEVNDEHEHELAQVQECLNIITFMHGGEKYPNRLEARARPNKRLVGVFGILNVFTDDRSENHGDFSKETTKRMREACKMSSKHDEGDWTDLQKLAIEYSEEYMHREGGKGSINLAELVQFITLKLSLSYLFTDAKIAFRTKNAFDDITFIGHRINALWIESKNLHGERPQWEGQHDLHTSLRRVTSADSVDMPGSYTQETSKGTEPTIPEENPLNFLLPAYETMWRVVLRCFIEVHLRETAKNAEWHLVLEDFFDELGSSNCMPGAFYKDSSTGLRPSDIAKESLRLYPPSRHVHRDFNGVLHRADIERCHKSKLLGSDDPRVFRPERWLKICPEQRAAKVVAPALKTETKALKNGEGKLGFMPFATYCTADKVETKAFAMKMIVMLVAVLYNVLGKEWGLEDTVSLPQHGIPLWPDRAAYGDLILKRYSGMR</sequence>
<comment type="caution">
    <text evidence="1">The sequence shown here is derived from an EMBL/GenBank/DDBJ whole genome shotgun (WGS) entry which is preliminary data.</text>
</comment>
<reference evidence="1" key="1">
    <citation type="submission" date="2022-11" db="EMBL/GenBank/DDBJ databases">
        <title>Genome Sequence of Boeremia exigua.</title>
        <authorList>
            <person name="Buettner E."/>
        </authorList>
    </citation>
    <scope>NUCLEOTIDE SEQUENCE</scope>
    <source>
        <strain evidence="1">CU02</strain>
    </source>
</reference>
<accession>A0ACC2IQQ2</accession>
<gene>
    <name evidence="1" type="ORF">OPT61_g1350</name>
</gene>
<organism evidence="1 2">
    <name type="scientific">Boeremia exigua</name>
    <dbReference type="NCBI Taxonomy" id="749465"/>
    <lineage>
        <taxon>Eukaryota</taxon>
        <taxon>Fungi</taxon>
        <taxon>Dikarya</taxon>
        <taxon>Ascomycota</taxon>
        <taxon>Pezizomycotina</taxon>
        <taxon>Dothideomycetes</taxon>
        <taxon>Pleosporomycetidae</taxon>
        <taxon>Pleosporales</taxon>
        <taxon>Pleosporineae</taxon>
        <taxon>Didymellaceae</taxon>
        <taxon>Boeremia</taxon>
    </lineage>
</organism>
<evidence type="ECO:0000313" key="1">
    <source>
        <dbReference type="EMBL" id="KAJ8117458.1"/>
    </source>
</evidence>
<keyword evidence="2" id="KW-1185">Reference proteome</keyword>
<dbReference type="EMBL" id="JAPHNI010000052">
    <property type="protein sequence ID" value="KAJ8117458.1"/>
    <property type="molecule type" value="Genomic_DNA"/>
</dbReference>
<proteinExistence type="predicted"/>